<gene>
    <name evidence="1" type="ORF">A2V81_05255</name>
</gene>
<reference evidence="1 2" key="1">
    <citation type="journal article" date="2016" name="Nat. Commun.">
        <title>Thousands of microbial genomes shed light on interconnected biogeochemical processes in an aquifer system.</title>
        <authorList>
            <person name="Anantharaman K."/>
            <person name="Brown C.T."/>
            <person name="Hug L.A."/>
            <person name="Sharon I."/>
            <person name="Castelle C.J."/>
            <person name="Probst A.J."/>
            <person name="Thomas B.C."/>
            <person name="Singh A."/>
            <person name="Wilkins M.J."/>
            <person name="Karaoz U."/>
            <person name="Brodie E.L."/>
            <person name="Williams K.H."/>
            <person name="Hubbard S.S."/>
            <person name="Banfield J.F."/>
        </authorList>
    </citation>
    <scope>NUCLEOTIDE SEQUENCE [LARGE SCALE GENOMIC DNA]</scope>
</reference>
<dbReference type="Proteomes" id="UP000177614">
    <property type="component" value="Unassembled WGS sequence"/>
</dbReference>
<evidence type="ECO:0000313" key="2">
    <source>
        <dbReference type="Proteomes" id="UP000177614"/>
    </source>
</evidence>
<dbReference type="STRING" id="1817814.A2V81_05255"/>
<sequence>MTTQVSFTTDQDLKNKALEKAKNEGITLKTLLTYAMKGFVEGKISLGIEFAEHEPEVEEITFTDKGINEKAKKLAALLK</sequence>
<name>A0A1F4XJ69_9BACT</name>
<comment type="caution">
    <text evidence="1">The sequence shown here is derived from an EMBL/GenBank/DDBJ whole genome shotgun (WGS) entry which is preliminary data.</text>
</comment>
<proteinExistence type="predicted"/>
<dbReference type="AlphaFoldDB" id="A0A1F4XJ69"/>
<protein>
    <submittedName>
        <fullName evidence="1">Uncharacterized protein</fullName>
    </submittedName>
</protein>
<accession>A0A1F4XJ69</accession>
<evidence type="ECO:0000313" key="1">
    <source>
        <dbReference type="EMBL" id="OGC81644.1"/>
    </source>
</evidence>
<dbReference type="EMBL" id="MEWR01000023">
    <property type="protein sequence ID" value="OGC81644.1"/>
    <property type="molecule type" value="Genomic_DNA"/>
</dbReference>
<organism evidence="1 2">
    <name type="scientific">Candidatus Abawacabacteria bacterium RBG_16_42_10</name>
    <dbReference type="NCBI Taxonomy" id="1817814"/>
    <lineage>
        <taxon>Bacteria</taxon>
        <taxon>Candidatus Abawacaibacteriota</taxon>
    </lineage>
</organism>